<comment type="caution">
    <text evidence="1">The sequence shown here is derived from an EMBL/GenBank/DDBJ whole genome shotgun (WGS) entry which is preliminary data.</text>
</comment>
<sequence length="64" mass="7176">MRTVTRNTLVAVAATLVVTAVALLITVHAFNRLEVYSLTSQAHSQDYELIIHNPVLYTYSFLPE</sequence>
<dbReference type="EMBL" id="VHIR01000023">
    <property type="protein sequence ID" value="TQE42575.1"/>
    <property type="molecule type" value="Genomic_DNA"/>
</dbReference>
<proteinExistence type="predicted"/>
<dbReference type="RefSeq" id="WP_066490435.1">
    <property type="nucleotide sequence ID" value="NZ_JADPQA010000015.1"/>
</dbReference>
<dbReference type="AlphaFoldDB" id="A0A540R4A9"/>
<accession>A0A540R4A9</accession>
<gene>
    <name evidence="1" type="ORF">EJK80_12015</name>
</gene>
<keyword evidence="2" id="KW-1185">Reference proteome</keyword>
<reference evidence="1 2" key="1">
    <citation type="submission" date="2019-06" db="EMBL/GenBank/DDBJ databases">
        <title>Draft genome of C. phoceense Strain 272.</title>
        <authorList>
            <person name="Pacheco L.G.C."/>
            <person name="Barberis C.M."/>
            <person name="Almuzara M.N."/>
            <person name="Traglia G.M."/>
            <person name="Santos C.S."/>
            <person name="Rocha D.J.P.G."/>
            <person name="Aguiar E.R.G.R."/>
            <person name="Vay C.A."/>
        </authorList>
    </citation>
    <scope>NUCLEOTIDE SEQUENCE [LARGE SCALE GENOMIC DNA]</scope>
    <source>
        <strain evidence="1 2">272</strain>
    </source>
</reference>
<organism evidence="1 2">
    <name type="scientific">Corynebacterium phoceense</name>
    <dbReference type="NCBI Taxonomy" id="1686286"/>
    <lineage>
        <taxon>Bacteria</taxon>
        <taxon>Bacillati</taxon>
        <taxon>Actinomycetota</taxon>
        <taxon>Actinomycetes</taxon>
        <taxon>Mycobacteriales</taxon>
        <taxon>Corynebacteriaceae</taxon>
        <taxon>Corynebacterium</taxon>
    </lineage>
</organism>
<evidence type="ECO:0000313" key="2">
    <source>
        <dbReference type="Proteomes" id="UP000318080"/>
    </source>
</evidence>
<evidence type="ECO:0000313" key="1">
    <source>
        <dbReference type="EMBL" id="TQE42575.1"/>
    </source>
</evidence>
<dbReference type="Proteomes" id="UP000318080">
    <property type="component" value="Unassembled WGS sequence"/>
</dbReference>
<name>A0A540R4A9_9CORY</name>
<protein>
    <submittedName>
        <fullName evidence="1">Uncharacterized protein</fullName>
    </submittedName>
</protein>